<dbReference type="SUPFAM" id="SSF143120">
    <property type="entry name" value="YefM-like"/>
    <property type="match status" value="1"/>
</dbReference>
<proteinExistence type="inferred from homology"/>
<name>A0A4R4VH48_9PSEU</name>
<dbReference type="Proteomes" id="UP000295674">
    <property type="component" value="Unassembled WGS sequence"/>
</dbReference>
<keyword evidence="3" id="KW-1185">Reference proteome</keyword>
<comment type="similarity">
    <text evidence="1">Belongs to the phD/YefM antitoxin family.</text>
</comment>
<protein>
    <submittedName>
        <fullName evidence="2">Type II toxin-antitoxin system prevent-host-death family antitoxin</fullName>
    </submittedName>
</protein>
<gene>
    <name evidence="2" type="ORF">E1181_23940</name>
</gene>
<comment type="caution">
    <text evidence="2">The sequence shown here is derived from an EMBL/GenBank/DDBJ whole genome shotgun (WGS) entry which is preliminary data.</text>
</comment>
<dbReference type="InterPro" id="IPR036165">
    <property type="entry name" value="YefM-like_sf"/>
</dbReference>
<accession>A0A4R4VH48</accession>
<dbReference type="Gene3D" id="3.40.1620.10">
    <property type="entry name" value="YefM-like domain"/>
    <property type="match status" value="1"/>
</dbReference>
<reference evidence="2 3" key="1">
    <citation type="submission" date="2019-03" db="EMBL/GenBank/DDBJ databases">
        <title>Draft genome sequences of novel Actinobacteria.</title>
        <authorList>
            <person name="Sahin N."/>
            <person name="Ay H."/>
            <person name="Saygin H."/>
        </authorList>
    </citation>
    <scope>NUCLEOTIDE SEQUENCE [LARGE SCALE GENOMIC DNA]</scope>
    <source>
        <strain evidence="2 3">16K309</strain>
    </source>
</reference>
<evidence type="ECO:0000313" key="3">
    <source>
        <dbReference type="Proteomes" id="UP000295674"/>
    </source>
</evidence>
<evidence type="ECO:0000256" key="1">
    <source>
        <dbReference type="ARBA" id="ARBA00009981"/>
    </source>
</evidence>
<dbReference type="RefSeq" id="WP_132678043.1">
    <property type="nucleotide sequence ID" value="NZ_SMKS01000054.1"/>
</dbReference>
<dbReference type="OrthoDB" id="33091at2"/>
<evidence type="ECO:0000313" key="2">
    <source>
        <dbReference type="EMBL" id="TDD02033.1"/>
    </source>
</evidence>
<organism evidence="2 3">
    <name type="scientific">Saccharopolyspora terrae</name>
    <dbReference type="NCBI Taxonomy" id="2530384"/>
    <lineage>
        <taxon>Bacteria</taxon>
        <taxon>Bacillati</taxon>
        <taxon>Actinomycetota</taxon>
        <taxon>Actinomycetes</taxon>
        <taxon>Pseudonocardiales</taxon>
        <taxon>Pseudonocardiaceae</taxon>
        <taxon>Saccharopolyspora</taxon>
    </lineage>
</organism>
<sequence>MAVEFSVDEARERLTELLDRAEAGEHIVITRFGAPAVSLEPTPVPAQRRGGFAAGVVAASWAAPAADGTFDMGTDYWADPGTSAGA</sequence>
<dbReference type="NCBIfam" id="TIGR01552">
    <property type="entry name" value="phd_fam"/>
    <property type="match status" value="1"/>
</dbReference>
<dbReference type="EMBL" id="SMKS01000054">
    <property type="protein sequence ID" value="TDD02033.1"/>
    <property type="molecule type" value="Genomic_DNA"/>
</dbReference>
<dbReference type="AlphaFoldDB" id="A0A4R4VH48"/>